<dbReference type="SUPFAM" id="SSF51230">
    <property type="entry name" value="Single hybrid motif"/>
    <property type="match status" value="1"/>
</dbReference>
<dbReference type="InterPro" id="IPR000089">
    <property type="entry name" value="Biotin_lipoyl"/>
</dbReference>
<evidence type="ECO:0000256" key="1">
    <source>
        <dbReference type="ARBA" id="ARBA00017562"/>
    </source>
</evidence>
<keyword evidence="3" id="KW-0443">Lipid metabolism</keyword>
<sequence length="156" mass="17782">MDMKEIKDLILTIDKTSIQTVEIEKNDIKIKIDKRSINKNSPSMIVTDTNEAKVTSKDVASEVNVPEHIQPINEDENIYTVKSSMIGTFYEKPSPDAPPFVKAGDKVDKGQTLCIIEAMKMMNEIQCEFDGEVIEVLIENEDIVEYGQPLMRIRRY</sequence>
<accession>A0AAC9RN90</accession>
<dbReference type="Proteomes" id="UP000177894">
    <property type="component" value="Chromosome"/>
</dbReference>
<dbReference type="AlphaFoldDB" id="A0AAC9RN90"/>
<keyword evidence="3" id="KW-0444">Lipid biosynthesis</keyword>
<dbReference type="GO" id="GO:0006633">
    <property type="term" value="P:fatty acid biosynthetic process"/>
    <property type="evidence" value="ECO:0007669"/>
    <property type="project" value="UniProtKB-KW"/>
</dbReference>
<dbReference type="PRINTS" id="PR01071">
    <property type="entry name" value="ACOABIOTINCC"/>
</dbReference>
<dbReference type="GO" id="GO:0009317">
    <property type="term" value="C:acetyl-CoA carboxylase complex"/>
    <property type="evidence" value="ECO:0007669"/>
    <property type="project" value="InterPro"/>
</dbReference>
<keyword evidence="7" id="KW-1185">Reference proteome</keyword>
<dbReference type="FunFam" id="2.40.50.100:FF:000003">
    <property type="entry name" value="Acetyl-CoA carboxylase biotin carboxyl carrier protein"/>
    <property type="match status" value="1"/>
</dbReference>
<name>A0AAC9RN90_9CLOT</name>
<dbReference type="PANTHER" id="PTHR45266:SF3">
    <property type="entry name" value="OXALOACETATE DECARBOXYLASE ALPHA CHAIN"/>
    <property type="match status" value="1"/>
</dbReference>
<dbReference type="RefSeq" id="WP_070971066.1">
    <property type="nucleotide sequence ID" value="NZ_CP017603.1"/>
</dbReference>
<organism evidence="6 8">
    <name type="scientific">Clostridium formicaceticum</name>
    <dbReference type="NCBI Taxonomy" id="1497"/>
    <lineage>
        <taxon>Bacteria</taxon>
        <taxon>Bacillati</taxon>
        <taxon>Bacillota</taxon>
        <taxon>Clostridia</taxon>
        <taxon>Eubacteriales</taxon>
        <taxon>Clostridiaceae</taxon>
        <taxon>Clostridium</taxon>
    </lineage>
</organism>
<reference evidence="6 8" key="2">
    <citation type="submission" date="2017-03" db="EMBL/GenBank/DDBJ databases">
        <title>Complete sequence of Clostridium formicaceticum DSM 92.</title>
        <authorList>
            <person name="Poehlein A."/>
            <person name="Karl M."/>
            <person name="Bengelsdorf F.R."/>
            <person name="Duerre P."/>
            <person name="Daniel R."/>
        </authorList>
    </citation>
    <scope>NUCLEOTIDE SEQUENCE [LARGE SCALE GENOMIC DNA]</scope>
    <source>
        <strain evidence="6 8">DSM 92</strain>
    </source>
</reference>
<dbReference type="PROSITE" id="PS50968">
    <property type="entry name" value="BIOTINYL_LIPOYL"/>
    <property type="match status" value="1"/>
</dbReference>
<evidence type="ECO:0000313" key="8">
    <source>
        <dbReference type="Proteomes" id="UP000192478"/>
    </source>
</evidence>
<dbReference type="GO" id="GO:0003989">
    <property type="term" value="F:acetyl-CoA carboxylase activity"/>
    <property type="evidence" value="ECO:0007669"/>
    <property type="project" value="InterPro"/>
</dbReference>
<dbReference type="InterPro" id="IPR001249">
    <property type="entry name" value="AcCoA_biotinCC"/>
</dbReference>
<gene>
    <name evidence="6" type="primary">accB</name>
    <name evidence="5" type="ORF">BJL90_17510</name>
    <name evidence="6" type="ORF">CLFO_24590</name>
</gene>
<comment type="pathway">
    <text evidence="3">Lipid metabolism; fatty acid biosynthesis.</text>
</comment>
<comment type="function">
    <text evidence="3">This protein is a component of the acetyl coenzyme A carboxylase complex; first, biotin carboxylase catalyzes the carboxylation of the carrier protein and then the transcarboxylase transfers the carboxyl group to form malonyl-CoA.</text>
</comment>
<feature type="domain" description="Lipoyl-binding" evidence="4">
    <location>
        <begin position="78"/>
        <end position="154"/>
    </location>
</feature>
<evidence type="ECO:0000313" key="6">
    <source>
        <dbReference type="EMBL" id="ARE88058.1"/>
    </source>
</evidence>
<evidence type="ECO:0000259" key="4">
    <source>
        <dbReference type="PROSITE" id="PS50968"/>
    </source>
</evidence>
<evidence type="ECO:0000313" key="7">
    <source>
        <dbReference type="Proteomes" id="UP000177894"/>
    </source>
</evidence>
<evidence type="ECO:0000256" key="3">
    <source>
        <dbReference type="RuleBase" id="RU364072"/>
    </source>
</evidence>
<evidence type="ECO:0000256" key="2">
    <source>
        <dbReference type="ARBA" id="ARBA00023267"/>
    </source>
</evidence>
<dbReference type="EMBL" id="CP017603">
    <property type="protein sequence ID" value="AOY77492.1"/>
    <property type="molecule type" value="Genomic_DNA"/>
</dbReference>
<keyword evidence="2 3" id="KW-0092">Biotin</keyword>
<keyword evidence="3" id="KW-0275">Fatty acid biosynthesis</keyword>
<dbReference type="EMBL" id="CP020559">
    <property type="protein sequence ID" value="ARE88058.1"/>
    <property type="molecule type" value="Genomic_DNA"/>
</dbReference>
<protein>
    <recommendedName>
        <fullName evidence="1 3">Biotin carboxyl carrier protein of acetyl-CoA carboxylase</fullName>
    </recommendedName>
</protein>
<keyword evidence="3" id="KW-0276">Fatty acid metabolism</keyword>
<dbReference type="NCBIfam" id="TIGR00531">
    <property type="entry name" value="BCCP"/>
    <property type="match status" value="1"/>
</dbReference>
<dbReference type="InterPro" id="IPR050709">
    <property type="entry name" value="Biotin_Carboxyl_Carrier/Decarb"/>
</dbReference>
<dbReference type="Pfam" id="PF00364">
    <property type="entry name" value="Biotin_lipoyl"/>
    <property type="match status" value="1"/>
</dbReference>
<dbReference type="KEGG" id="cfm:BJL90_17510"/>
<dbReference type="Proteomes" id="UP000192478">
    <property type="component" value="Chromosome"/>
</dbReference>
<dbReference type="Gene3D" id="2.40.50.100">
    <property type="match status" value="1"/>
</dbReference>
<dbReference type="PANTHER" id="PTHR45266">
    <property type="entry name" value="OXALOACETATE DECARBOXYLASE ALPHA CHAIN"/>
    <property type="match status" value="1"/>
</dbReference>
<proteinExistence type="predicted"/>
<reference evidence="5 7" key="1">
    <citation type="submission" date="2016-10" db="EMBL/GenBank/DDBJ databases">
        <title>Complete Genome Sequence of Acetogen Clostridium formicoaceticum ATCC 27076.</title>
        <authorList>
            <person name="Bao T."/>
            <person name="Cheng C."/>
            <person name="Zhao J."/>
            <person name="Yang S.-T."/>
            <person name="Wang J."/>
            <person name="Wang M."/>
        </authorList>
    </citation>
    <scope>NUCLEOTIDE SEQUENCE [LARGE SCALE GENOMIC DNA]</scope>
    <source>
        <strain evidence="5 7">ATCC 27076</strain>
    </source>
</reference>
<dbReference type="InterPro" id="IPR011053">
    <property type="entry name" value="Single_hybrid_motif"/>
</dbReference>
<dbReference type="CDD" id="cd06850">
    <property type="entry name" value="biotinyl_domain"/>
    <property type="match status" value="1"/>
</dbReference>
<evidence type="ECO:0000313" key="5">
    <source>
        <dbReference type="EMBL" id="AOY77492.1"/>
    </source>
</evidence>